<dbReference type="InterPro" id="IPR001466">
    <property type="entry name" value="Beta-lactam-related"/>
</dbReference>
<feature type="domain" description="Beta-lactamase-related" evidence="1">
    <location>
        <begin position="11"/>
        <end position="301"/>
    </location>
</feature>
<dbReference type="GO" id="GO:0016787">
    <property type="term" value="F:hydrolase activity"/>
    <property type="evidence" value="ECO:0007669"/>
    <property type="project" value="UniProtKB-KW"/>
</dbReference>
<dbReference type="EMBL" id="CP063310">
    <property type="protein sequence ID" value="QOS67793.1"/>
    <property type="molecule type" value="Genomic_DNA"/>
</dbReference>
<dbReference type="KEGG" id="egd:GS424_015020"/>
<evidence type="ECO:0000313" key="2">
    <source>
        <dbReference type="EMBL" id="QOS67793.1"/>
    </source>
</evidence>
<sequence length="316" mass="34828">MDNKLDDNIAGIVVLKNGAMVHEAYDNGCDETTAIHGFSVTKSVVALLFGIALDQGLLESVDQRVLDFFPDYAVKRGERTIQRITLRDMLTMTAPYKYRFAPYAKYFASDDWVRASLDLLGGKGRVGEFRYAPLIGPDILTGVLVRATGRPVLAFAQEHLFGPLGIDVAGSIAFESKEDQLAFNKAKGVSGWVVDPQGVNTAGWGLTLTPRDMAKIGQLCLEGGTWDGRQLVSRAWLDECLREHARWKKIDQGYGYLWWIVDAGEGACAALGDGGNCIYFNREKGLVVAIASLFKPRPKDRIDLIRTSIEPKFAYA</sequence>
<proteinExistence type="predicted"/>
<dbReference type="Proteomes" id="UP000478463">
    <property type="component" value="Chromosome"/>
</dbReference>
<dbReference type="SUPFAM" id="SSF56601">
    <property type="entry name" value="beta-lactamase/transpeptidase-like"/>
    <property type="match status" value="1"/>
</dbReference>
<evidence type="ECO:0000313" key="3">
    <source>
        <dbReference type="Proteomes" id="UP000478463"/>
    </source>
</evidence>
<dbReference type="AlphaFoldDB" id="A0A6L7IPS6"/>
<dbReference type="PANTHER" id="PTHR43283:SF7">
    <property type="entry name" value="BETA-LACTAMASE-RELATED DOMAIN-CONTAINING PROTEIN"/>
    <property type="match status" value="1"/>
</dbReference>
<evidence type="ECO:0000259" key="1">
    <source>
        <dbReference type="Pfam" id="PF00144"/>
    </source>
</evidence>
<reference evidence="2 3" key="1">
    <citation type="submission" date="2020-10" db="EMBL/GenBank/DDBJ databases">
        <title>Eggerthella sp. nov., isolated from human feces.</title>
        <authorList>
            <person name="Yajun G."/>
        </authorList>
    </citation>
    <scope>NUCLEOTIDE SEQUENCE [LARGE SCALE GENOMIC DNA]</scope>
    <source>
        <strain evidence="2 3">HF-1101</strain>
    </source>
</reference>
<gene>
    <name evidence="2" type="ORF">GS424_015020</name>
</gene>
<dbReference type="Gene3D" id="3.40.710.10">
    <property type="entry name" value="DD-peptidase/beta-lactamase superfamily"/>
    <property type="match status" value="1"/>
</dbReference>
<dbReference type="Pfam" id="PF00144">
    <property type="entry name" value="Beta-lactamase"/>
    <property type="match status" value="1"/>
</dbReference>
<dbReference type="RefSeq" id="WP_160941272.1">
    <property type="nucleotide sequence ID" value="NZ_CP063310.1"/>
</dbReference>
<accession>A0A6L7IPS6</accession>
<dbReference type="PANTHER" id="PTHR43283">
    <property type="entry name" value="BETA-LACTAMASE-RELATED"/>
    <property type="match status" value="1"/>
</dbReference>
<keyword evidence="2" id="KW-0378">Hydrolase</keyword>
<name>A0A6L7IPS6_9ACTN</name>
<organism evidence="2 3">
    <name type="scientific">Eggerthella guodeyinii</name>
    <dbReference type="NCBI Taxonomy" id="2690837"/>
    <lineage>
        <taxon>Bacteria</taxon>
        <taxon>Bacillati</taxon>
        <taxon>Actinomycetota</taxon>
        <taxon>Coriobacteriia</taxon>
        <taxon>Eggerthellales</taxon>
        <taxon>Eggerthellaceae</taxon>
        <taxon>Eggerthella</taxon>
    </lineage>
</organism>
<protein>
    <submittedName>
        <fullName evidence="2">Serine hydrolase</fullName>
    </submittedName>
</protein>
<dbReference type="InterPro" id="IPR050789">
    <property type="entry name" value="Diverse_Enzym_Activities"/>
</dbReference>
<dbReference type="InterPro" id="IPR012338">
    <property type="entry name" value="Beta-lactam/transpept-like"/>
</dbReference>